<organism evidence="2 3">
    <name type="scientific">Fervidibacillus albus</name>
    <dbReference type="NCBI Taxonomy" id="2980026"/>
    <lineage>
        <taxon>Bacteria</taxon>
        <taxon>Bacillati</taxon>
        <taxon>Bacillota</taxon>
        <taxon>Bacilli</taxon>
        <taxon>Bacillales</taxon>
        <taxon>Bacillaceae</taxon>
        <taxon>Fervidibacillus</taxon>
    </lineage>
</organism>
<evidence type="ECO:0000313" key="2">
    <source>
        <dbReference type="EMBL" id="WAA08742.1"/>
    </source>
</evidence>
<evidence type="ECO:0000256" key="1">
    <source>
        <dbReference type="SAM" id="Phobius"/>
    </source>
</evidence>
<reference evidence="2" key="1">
    <citation type="submission" date="2022-09" db="EMBL/GenBank/DDBJ databases">
        <title>Complete Genomes of Fervidibacillus albus and Fervidibacillus halotolerans isolated from tidal flat sediments.</title>
        <authorList>
            <person name="Kwon K.K."/>
            <person name="Yang S.-H."/>
            <person name="Park M.J."/>
            <person name="Oh H.-M."/>
        </authorList>
    </citation>
    <scope>NUCLEOTIDE SEQUENCE</scope>
    <source>
        <strain evidence="2">MEBiC13591</strain>
    </source>
</reference>
<dbReference type="KEGG" id="faf:OE104_08840"/>
<keyword evidence="1" id="KW-0812">Transmembrane</keyword>
<dbReference type="RefSeq" id="WP_275416525.1">
    <property type="nucleotide sequence ID" value="NZ_CP106878.1"/>
</dbReference>
<sequence length="270" mass="30949">MKHVWLSEWKMVTRQKSYYSLIVLWFLVFSLLFLLQSNYGGIAGYTNVTATIANIILYLLPLFMLITGSFSISGEIENGQWHLLSTYPINIPSYLIGKVVGLFIAQTVIFTFSFGISMAIGFLFQIPLSIPLLLSIYMFSILLIFIFLLMGIMLGSIVSTRWKALMVSVGVWFFLIMIWPTALIAILGLFPYSMISPLMKLALFINPAEFLRFFFVVRWGSGVVFGESYYSLTELFALKNSWIIIVEYFIAYVAVILFLSFLLLKRRQLK</sequence>
<feature type="transmembrane region" description="Helical" evidence="1">
    <location>
        <begin position="164"/>
        <end position="190"/>
    </location>
</feature>
<protein>
    <submittedName>
        <fullName evidence="2">ABC transporter permease</fullName>
    </submittedName>
</protein>
<dbReference type="GO" id="GO:0005886">
    <property type="term" value="C:plasma membrane"/>
    <property type="evidence" value="ECO:0007669"/>
    <property type="project" value="UniProtKB-SubCell"/>
</dbReference>
<feature type="transmembrane region" description="Helical" evidence="1">
    <location>
        <begin position="242"/>
        <end position="264"/>
    </location>
</feature>
<feature type="transmembrane region" description="Helical" evidence="1">
    <location>
        <begin position="136"/>
        <end position="158"/>
    </location>
</feature>
<keyword evidence="3" id="KW-1185">Reference proteome</keyword>
<feature type="transmembrane region" description="Helical" evidence="1">
    <location>
        <begin position="55"/>
        <end position="74"/>
    </location>
</feature>
<keyword evidence="1" id="KW-1133">Transmembrane helix</keyword>
<dbReference type="GO" id="GO:0140359">
    <property type="term" value="F:ABC-type transporter activity"/>
    <property type="evidence" value="ECO:0007669"/>
    <property type="project" value="InterPro"/>
</dbReference>
<name>A0A9E8LSE7_9BACI</name>
<dbReference type="AlphaFoldDB" id="A0A9E8LSE7"/>
<gene>
    <name evidence="2" type="ORF">OE104_08840</name>
</gene>
<accession>A0A9E8LSE7</accession>
<dbReference type="Pfam" id="PF12679">
    <property type="entry name" value="ABC2_membrane_2"/>
    <property type="match status" value="1"/>
</dbReference>
<dbReference type="EMBL" id="CP106878">
    <property type="protein sequence ID" value="WAA08742.1"/>
    <property type="molecule type" value="Genomic_DNA"/>
</dbReference>
<feature type="transmembrane region" description="Helical" evidence="1">
    <location>
        <begin position="17"/>
        <end position="35"/>
    </location>
</feature>
<evidence type="ECO:0000313" key="3">
    <source>
        <dbReference type="Proteomes" id="UP001164718"/>
    </source>
</evidence>
<dbReference type="Proteomes" id="UP001164718">
    <property type="component" value="Chromosome"/>
</dbReference>
<feature type="transmembrane region" description="Helical" evidence="1">
    <location>
        <begin position="94"/>
        <end position="124"/>
    </location>
</feature>
<keyword evidence="1" id="KW-0472">Membrane</keyword>
<proteinExistence type="predicted"/>
<dbReference type="PANTHER" id="PTHR43471">
    <property type="entry name" value="ABC TRANSPORTER PERMEASE"/>
    <property type="match status" value="1"/>
</dbReference>